<organism evidence="3 4">
    <name type="scientific">Gonapodya prolifera (strain JEL478)</name>
    <name type="common">Monoblepharis prolifera</name>
    <dbReference type="NCBI Taxonomy" id="1344416"/>
    <lineage>
        <taxon>Eukaryota</taxon>
        <taxon>Fungi</taxon>
        <taxon>Fungi incertae sedis</taxon>
        <taxon>Chytridiomycota</taxon>
        <taxon>Chytridiomycota incertae sedis</taxon>
        <taxon>Monoblepharidomycetes</taxon>
        <taxon>Monoblepharidales</taxon>
        <taxon>Gonapodyaceae</taxon>
        <taxon>Gonapodya</taxon>
    </lineage>
</organism>
<dbReference type="SUPFAM" id="SSF51197">
    <property type="entry name" value="Clavaminate synthase-like"/>
    <property type="match status" value="1"/>
</dbReference>
<dbReference type="STRING" id="1344416.A0A139AYZ7"/>
<keyword evidence="1" id="KW-0479">Metal-binding</keyword>
<dbReference type="GO" id="GO:0016491">
    <property type="term" value="F:oxidoreductase activity"/>
    <property type="evidence" value="ECO:0007669"/>
    <property type="project" value="UniProtKB-KW"/>
</dbReference>
<evidence type="ECO:0000313" key="3">
    <source>
        <dbReference type="EMBL" id="KXS21949.1"/>
    </source>
</evidence>
<dbReference type="InterPro" id="IPR026992">
    <property type="entry name" value="DIOX_N"/>
</dbReference>
<evidence type="ECO:0000313" key="4">
    <source>
        <dbReference type="Proteomes" id="UP000070544"/>
    </source>
</evidence>
<protein>
    <submittedName>
        <fullName evidence="3">Clavaminate synthase-like protein</fullName>
    </submittedName>
</protein>
<reference evidence="3 4" key="1">
    <citation type="journal article" date="2015" name="Genome Biol. Evol.">
        <title>Phylogenomic analyses indicate that early fungi evolved digesting cell walls of algal ancestors of land plants.</title>
        <authorList>
            <person name="Chang Y."/>
            <person name="Wang S."/>
            <person name="Sekimoto S."/>
            <person name="Aerts A.L."/>
            <person name="Choi C."/>
            <person name="Clum A."/>
            <person name="LaButti K.M."/>
            <person name="Lindquist E.A."/>
            <person name="Yee Ngan C."/>
            <person name="Ohm R.A."/>
            <person name="Salamov A.A."/>
            <person name="Grigoriev I.V."/>
            <person name="Spatafora J.W."/>
            <person name="Berbee M.L."/>
        </authorList>
    </citation>
    <scope>NUCLEOTIDE SEQUENCE [LARGE SCALE GENOMIC DNA]</scope>
    <source>
        <strain evidence="3 4">JEL478</strain>
    </source>
</reference>
<dbReference type="PRINTS" id="PR00682">
    <property type="entry name" value="IPNSYNTHASE"/>
</dbReference>
<dbReference type="InterPro" id="IPR050231">
    <property type="entry name" value="Iron_ascorbate_oxido_reductase"/>
</dbReference>
<name>A0A139AYZ7_GONPJ</name>
<dbReference type="Gene3D" id="2.60.120.330">
    <property type="entry name" value="B-lactam Antibiotic, Isopenicillin N Synthase, Chain"/>
    <property type="match status" value="1"/>
</dbReference>
<feature type="non-terminal residue" evidence="3">
    <location>
        <position position="292"/>
    </location>
</feature>
<keyword evidence="1" id="KW-0560">Oxidoreductase</keyword>
<dbReference type="PANTHER" id="PTHR47990">
    <property type="entry name" value="2-OXOGLUTARATE (2OG) AND FE(II)-DEPENDENT OXYGENASE SUPERFAMILY PROTEIN-RELATED"/>
    <property type="match status" value="1"/>
</dbReference>
<dbReference type="Pfam" id="PF03171">
    <property type="entry name" value="2OG-FeII_Oxy"/>
    <property type="match status" value="1"/>
</dbReference>
<dbReference type="InterPro" id="IPR044861">
    <property type="entry name" value="IPNS-like_FE2OG_OXY"/>
</dbReference>
<dbReference type="PROSITE" id="PS51471">
    <property type="entry name" value="FE2OG_OXY"/>
    <property type="match status" value="1"/>
</dbReference>
<dbReference type="EMBL" id="KQ965732">
    <property type="protein sequence ID" value="KXS21949.1"/>
    <property type="molecule type" value="Genomic_DNA"/>
</dbReference>
<dbReference type="GO" id="GO:0046872">
    <property type="term" value="F:metal ion binding"/>
    <property type="evidence" value="ECO:0007669"/>
    <property type="project" value="UniProtKB-KW"/>
</dbReference>
<sequence length="292" mass="32585">MPSIDAAPTNSSANVPILDVSLLDGSDADHRQFVLDLRDALVSSGFLYVKNHGIPESTIAAVHAEATKLFSLPREDKVKFATSLNKSFLGWVELGSEVTYGKVDMREAMEMGFEIPPAQPNEPIWLNVQGPNNFPPESLMPGFREFMLGYQDKCLDLGMKLLHAMSETLDLPPTHFDDLWLDSRPTHHFKLNKYPTVDLAANPECAGRLGVAHHQDEDILTVLWQDDTGGLQIQNYDGQWVDVPPVPGTMVINIGDYWETLTSGRYVSTSHRVLLNTSGKDRISFPFFMMPK</sequence>
<evidence type="ECO:0000259" key="2">
    <source>
        <dbReference type="PROSITE" id="PS51471"/>
    </source>
</evidence>
<dbReference type="InterPro" id="IPR005123">
    <property type="entry name" value="Oxoglu/Fe-dep_dioxygenase_dom"/>
</dbReference>
<evidence type="ECO:0000256" key="1">
    <source>
        <dbReference type="RuleBase" id="RU003682"/>
    </source>
</evidence>
<dbReference type="AlphaFoldDB" id="A0A139AYZ7"/>
<dbReference type="OrthoDB" id="627829at2759"/>
<gene>
    <name evidence="3" type="ORF">M427DRAFT_51320</name>
</gene>
<dbReference type="Proteomes" id="UP000070544">
    <property type="component" value="Unassembled WGS sequence"/>
</dbReference>
<accession>A0A139AYZ7</accession>
<dbReference type="InterPro" id="IPR027443">
    <property type="entry name" value="IPNS-like_sf"/>
</dbReference>
<feature type="domain" description="Fe2OG dioxygenase" evidence="2">
    <location>
        <begin position="184"/>
        <end position="291"/>
    </location>
</feature>
<keyword evidence="4" id="KW-1185">Reference proteome</keyword>
<keyword evidence="1" id="KW-0408">Iron</keyword>
<dbReference type="Pfam" id="PF14226">
    <property type="entry name" value="DIOX_N"/>
    <property type="match status" value="1"/>
</dbReference>
<proteinExistence type="inferred from homology"/>
<comment type="similarity">
    <text evidence="1">Belongs to the iron/ascorbate-dependent oxidoreductase family.</text>
</comment>